<proteinExistence type="predicted"/>
<dbReference type="SUPFAM" id="SSF56672">
    <property type="entry name" value="DNA/RNA polymerases"/>
    <property type="match status" value="1"/>
</dbReference>
<evidence type="ECO:0000259" key="1">
    <source>
        <dbReference type="PROSITE" id="PS50878"/>
    </source>
</evidence>
<feature type="domain" description="Reverse transcriptase" evidence="1">
    <location>
        <begin position="1"/>
        <end position="84"/>
    </location>
</feature>
<dbReference type="PANTHER" id="PTHR47027:SF29">
    <property type="entry name" value="C2H2-TYPE DOMAIN-CONTAINING PROTEIN"/>
    <property type="match status" value="1"/>
</dbReference>
<dbReference type="PROSITE" id="PS50878">
    <property type="entry name" value="RT_POL"/>
    <property type="match status" value="1"/>
</dbReference>
<name>A0A2S2PQV7_SCHGA</name>
<dbReference type="Gene3D" id="3.30.70.270">
    <property type="match status" value="1"/>
</dbReference>
<dbReference type="GO" id="GO:0071897">
    <property type="term" value="P:DNA biosynthetic process"/>
    <property type="evidence" value="ECO:0007669"/>
    <property type="project" value="UniProtKB-ARBA"/>
</dbReference>
<dbReference type="InterPro" id="IPR043128">
    <property type="entry name" value="Rev_trsase/Diguanyl_cyclase"/>
</dbReference>
<sequence>MEVIGEETILAYADDIVLLGNTREEISHSLSKLIEASKNMGLCINEEKSKLMILSRRKVDQSNLKVGSMNFEKVDDFKYLGVKINNSNNMHKEIKERISNGNRCYFSINKLLRSKLLSRKSKTTLYTSYLRPVVTYGCETWSTTKDNNKKLAIWERKILRNIYGPVYYDNLGIYEKRHNEELYNLYEKPNILTCIRCKRLEWLHVWRADRDLLKNVLIRKINKKRPLGRPRTRWKDTAEKDMRLIDEDATLDWTLNREKWRGLLVAAQVLNGPLSC</sequence>
<organism evidence="2">
    <name type="scientific">Schizaphis graminum</name>
    <name type="common">Green bug aphid</name>
    <dbReference type="NCBI Taxonomy" id="13262"/>
    <lineage>
        <taxon>Eukaryota</taxon>
        <taxon>Metazoa</taxon>
        <taxon>Ecdysozoa</taxon>
        <taxon>Arthropoda</taxon>
        <taxon>Hexapoda</taxon>
        <taxon>Insecta</taxon>
        <taxon>Pterygota</taxon>
        <taxon>Neoptera</taxon>
        <taxon>Paraneoptera</taxon>
        <taxon>Hemiptera</taxon>
        <taxon>Sternorrhyncha</taxon>
        <taxon>Aphidomorpha</taxon>
        <taxon>Aphidoidea</taxon>
        <taxon>Aphididae</taxon>
        <taxon>Aphidini</taxon>
        <taxon>Schizaphis</taxon>
    </lineage>
</organism>
<dbReference type="PANTHER" id="PTHR47027">
    <property type="entry name" value="REVERSE TRANSCRIPTASE DOMAIN-CONTAINING PROTEIN"/>
    <property type="match status" value="1"/>
</dbReference>
<dbReference type="EMBL" id="GGMR01018607">
    <property type="protein sequence ID" value="MBY31226.1"/>
    <property type="molecule type" value="Transcribed_RNA"/>
</dbReference>
<evidence type="ECO:0000313" key="2">
    <source>
        <dbReference type="EMBL" id="MBY31226.1"/>
    </source>
</evidence>
<dbReference type="InterPro" id="IPR000477">
    <property type="entry name" value="RT_dom"/>
</dbReference>
<dbReference type="Pfam" id="PF00078">
    <property type="entry name" value="RVT_1"/>
    <property type="match status" value="1"/>
</dbReference>
<dbReference type="InterPro" id="IPR043502">
    <property type="entry name" value="DNA/RNA_pol_sf"/>
</dbReference>
<dbReference type="AlphaFoldDB" id="A0A2S2PQV7"/>
<gene>
    <name evidence="2" type="primary">F52C9.6_1</name>
    <name evidence="2" type="ORF">g.90025</name>
</gene>
<accession>A0A2S2PQV7</accession>
<dbReference type="PRINTS" id="PR01345">
    <property type="entry name" value="CERVTRCPTASE"/>
</dbReference>
<protein>
    <submittedName>
        <fullName evidence="2">Uncharacterized transposon-derived protein F52C9.6</fullName>
    </submittedName>
</protein>
<reference evidence="2" key="1">
    <citation type="submission" date="2018-04" db="EMBL/GenBank/DDBJ databases">
        <title>Transcriptome of Schizaphis graminum biotype I.</title>
        <authorList>
            <person name="Scully E.D."/>
            <person name="Geib S.M."/>
            <person name="Palmer N.A."/>
            <person name="Koch K."/>
            <person name="Bradshaw J."/>
            <person name="Heng-Moss T."/>
            <person name="Sarath G."/>
        </authorList>
    </citation>
    <scope>NUCLEOTIDE SEQUENCE</scope>
</reference>